<reference evidence="1" key="1">
    <citation type="journal article" date="2014" name="Int. J. Syst. Evol. Microbiol.">
        <title>Complete genome sequence of Corynebacterium casei LMG S-19264T (=DSM 44701T), isolated from a smear-ripened cheese.</title>
        <authorList>
            <consortium name="US DOE Joint Genome Institute (JGI-PGF)"/>
            <person name="Walter F."/>
            <person name="Albersmeier A."/>
            <person name="Kalinowski J."/>
            <person name="Ruckert C."/>
        </authorList>
    </citation>
    <scope>NUCLEOTIDE SEQUENCE</scope>
    <source>
        <strain evidence="1">CGMCC 1.16134</strain>
    </source>
</reference>
<evidence type="ECO:0000313" key="2">
    <source>
        <dbReference type="Proteomes" id="UP000637643"/>
    </source>
</evidence>
<dbReference type="InterPro" id="IPR036638">
    <property type="entry name" value="HLH_DNA-bd_sf"/>
</dbReference>
<dbReference type="AlphaFoldDB" id="A0A917FDY0"/>
<evidence type="ECO:0008006" key="3">
    <source>
        <dbReference type="Google" id="ProtNLM"/>
    </source>
</evidence>
<evidence type="ECO:0000313" key="1">
    <source>
        <dbReference type="EMBL" id="GGF70097.1"/>
    </source>
</evidence>
<dbReference type="InterPro" id="IPR037208">
    <property type="entry name" value="Spo0E-like_sf"/>
</dbReference>
<dbReference type="EMBL" id="BMKR01000005">
    <property type="protein sequence ID" value="GGF70097.1"/>
    <property type="molecule type" value="Genomic_DNA"/>
</dbReference>
<dbReference type="SUPFAM" id="SSF140500">
    <property type="entry name" value="BAS1536-like"/>
    <property type="match status" value="1"/>
</dbReference>
<dbReference type="Proteomes" id="UP000637643">
    <property type="component" value="Unassembled WGS sequence"/>
</dbReference>
<sequence length="78" mass="9229">MNWKFNLFIHSNLKLDIYFGRNVYGFAKKLSIEIEEKRCKLNKLGEEQNLDSIALLKASTELDILINKFHNIERENQS</sequence>
<dbReference type="RefSeq" id="WP_189023330.1">
    <property type="nucleotide sequence ID" value="NZ_BMKR01000005.1"/>
</dbReference>
<organism evidence="1 2">
    <name type="scientific">Paenibacillus albidus</name>
    <dbReference type="NCBI Taxonomy" id="2041023"/>
    <lineage>
        <taxon>Bacteria</taxon>
        <taxon>Bacillati</taxon>
        <taxon>Bacillota</taxon>
        <taxon>Bacilli</taxon>
        <taxon>Bacillales</taxon>
        <taxon>Paenibacillaceae</taxon>
        <taxon>Paenibacillus</taxon>
    </lineage>
</organism>
<dbReference type="Gene3D" id="4.10.280.10">
    <property type="entry name" value="Helix-loop-helix DNA-binding domain"/>
    <property type="match status" value="1"/>
</dbReference>
<protein>
    <recommendedName>
        <fullName evidence="3">Aspartyl-phosphate phosphatase Spo0E family protein</fullName>
    </recommendedName>
</protein>
<accession>A0A917FDY0</accession>
<dbReference type="GO" id="GO:0046983">
    <property type="term" value="F:protein dimerization activity"/>
    <property type="evidence" value="ECO:0007669"/>
    <property type="project" value="InterPro"/>
</dbReference>
<name>A0A917FDY0_9BACL</name>
<comment type="caution">
    <text evidence="1">The sequence shown here is derived from an EMBL/GenBank/DDBJ whole genome shotgun (WGS) entry which is preliminary data.</text>
</comment>
<reference evidence="1" key="2">
    <citation type="submission" date="2020-09" db="EMBL/GenBank/DDBJ databases">
        <authorList>
            <person name="Sun Q."/>
            <person name="Zhou Y."/>
        </authorList>
    </citation>
    <scope>NUCLEOTIDE SEQUENCE</scope>
    <source>
        <strain evidence="1">CGMCC 1.16134</strain>
    </source>
</reference>
<dbReference type="GO" id="GO:0043937">
    <property type="term" value="P:regulation of sporulation"/>
    <property type="evidence" value="ECO:0007669"/>
    <property type="project" value="InterPro"/>
</dbReference>
<gene>
    <name evidence="1" type="ORF">GCM10010912_14170</name>
</gene>
<proteinExistence type="predicted"/>
<dbReference type="Pfam" id="PF09388">
    <property type="entry name" value="SpoOE-like"/>
    <property type="match status" value="1"/>
</dbReference>
<keyword evidence="2" id="KW-1185">Reference proteome</keyword>
<dbReference type="InterPro" id="IPR018540">
    <property type="entry name" value="Spo0E-like"/>
</dbReference>